<feature type="region of interest" description="Disordered" evidence="1">
    <location>
        <begin position="71"/>
        <end position="105"/>
    </location>
</feature>
<evidence type="ECO:0000313" key="3">
    <source>
        <dbReference type="Proteomes" id="UP000267128"/>
    </source>
</evidence>
<dbReference type="AlphaFoldDB" id="A0A3N0CJW1"/>
<proteinExistence type="predicted"/>
<protein>
    <submittedName>
        <fullName evidence="2">Uncharacterized protein</fullName>
    </submittedName>
</protein>
<dbReference type="Proteomes" id="UP000267128">
    <property type="component" value="Unassembled WGS sequence"/>
</dbReference>
<dbReference type="EMBL" id="RJSE01000006">
    <property type="protein sequence ID" value="RNL63629.1"/>
    <property type="molecule type" value="Genomic_DNA"/>
</dbReference>
<reference evidence="2 3" key="1">
    <citation type="submission" date="2018-11" db="EMBL/GenBank/DDBJ databases">
        <authorList>
            <person name="Li F."/>
        </authorList>
    </citation>
    <scope>NUCLEOTIDE SEQUENCE [LARGE SCALE GENOMIC DNA]</scope>
    <source>
        <strain evidence="2 3">Gsoil 097</strain>
    </source>
</reference>
<evidence type="ECO:0000256" key="1">
    <source>
        <dbReference type="SAM" id="MobiDB-lite"/>
    </source>
</evidence>
<accession>A0A3N0CJW1</accession>
<name>A0A3N0CJW1_9ACTN</name>
<evidence type="ECO:0000313" key="2">
    <source>
        <dbReference type="EMBL" id="RNL63629.1"/>
    </source>
</evidence>
<gene>
    <name evidence="2" type="ORF">EFK50_07755</name>
</gene>
<sequence length="105" mass="11384">MMSEHQCLILDPGCFRCDLNRDEMESDRLDHVRVAKLLRRVASDPRRRPGTRSLLLDLATEATEHAQAIQDALSGSNTRSVALGDDGGLKGSQIGSDAAPGLEAR</sequence>
<comment type="caution">
    <text evidence="2">The sequence shown here is derived from an EMBL/GenBank/DDBJ whole genome shotgun (WGS) entry which is preliminary data.</text>
</comment>
<organism evidence="2 3">
    <name type="scientific">Nocardioides marmoriginsengisoli</name>
    <dbReference type="NCBI Taxonomy" id="661483"/>
    <lineage>
        <taxon>Bacteria</taxon>
        <taxon>Bacillati</taxon>
        <taxon>Actinomycetota</taxon>
        <taxon>Actinomycetes</taxon>
        <taxon>Propionibacteriales</taxon>
        <taxon>Nocardioidaceae</taxon>
        <taxon>Nocardioides</taxon>
    </lineage>
</organism>
<keyword evidence="3" id="KW-1185">Reference proteome</keyword>